<keyword evidence="1" id="KW-0732">Signal</keyword>
<dbReference type="InterPro" id="IPR012347">
    <property type="entry name" value="Ferritin-like"/>
</dbReference>
<dbReference type="CDD" id="cd00657">
    <property type="entry name" value="Ferritin_like"/>
    <property type="match status" value="1"/>
</dbReference>
<dbReference type="STRING" id="321146.A0A139HIP6"/>
<dbReference type="OrthoDB" id="1001765at2759"/>
<name>A0A139HIP6_9PEZI</name>
<comment type="caution">
    <text evidence="2">The sequence shown here is derived from an EMBL/GenBank/DDBJ whole genome shotgun (WGS) entry which is preliminary data.</text>
</comment>
<proteinExistence type="predicted"/>
<evidence type="ECO:0008006" key="4">
    <source>
        <dbReference type="Google" id="ProtNLM"/>
    </source>
</evidence>
<dbReference type="SUPFAM" id="SSF47240">
    <property type="entry name" value="Ferritin-like"/>
    <property type="match status" value="1"/>
</dbReference>
<evidence type="ECO:0000313" key="2">
    <source>
        <dbReference type="EMBL" id="KXT02229.1"/>
    </source>
</evidence>
<evidence type="ECO:0000313" key="3">
    <source>
        <dbReference type="Proteomes" id="UP000070133"/>
    </source>
</evidence>
<dbReference type="Proteomes" id="UP000070133">
    <property type="component" value="Unassembled WGS sequence"/>
</dbReference>
<keyword evidence="3" id="KW-1185">Reference proteome</keyword>
<dbReference type="EMBL" id="LFZN01000044">
    <property type="protein sequence ID" value="KXT02229.1"/>
    <property type="molecule type" value="Genomic_DNA"/>
</dbReference>
<dbReference type="AlphaFoldDB" id="A0A139HIP6"/>
<protein>
    <recommendedName>
        <fullName evidence="4">Ferritin-like domain-containing protein</fullName>
    </recommendedName>
</protein>
<dbReference type="InterPro" id="IPR039254">
    <property type="entry name" value="Rds1"/>
</dbReference>
<gene>
    <name evidence="2" type="ORF">AC578_5073</name>
</gene>
<feature type="signal peptide" evidence="1">
    <location>
        <begin position="1"/>
        <end position="16"/>
    </location>
</feature>
<accession>A0A139HIP6</accession>
<sequence>MKATLAILGLIGTTSATPLRKRQSLKDFNDFDVLNYALTLEHLEDKFYREALANFTEAQFASAGYDSTFYSNLVEVSADETAHVKLLSDAITAAGGTPVKECTYAFGVTSPAEFVALASVLEGVGASAYTGAASQIADKSYLTVAASILSIEARHSSYIRASLAQVPFPQFLENPLTPNEVFTLASPFIVSCPSTNGALPVKAYPAVAVTTTGTIRTGQTVSISTSPIVLAPADDEAHLYAAFITAGGPVWANMTAEGNGYAFGVTIPEGVYGQSYLILNNCNDTVTDTTIIAGPALLEVCQSFLSNNVYAIIADFGIFRSLRLRLDSSATSFFVY</sequence>
<feature type="chain" id="PRO_5007806570" description="Ferritin-like domain-containing protein" evidence="1">
    <location>
        <begin position="17"/>
        <end position="336"/>
    </location>
</feature>
<evidence type="ECO:0000256" key="1">
    <source>
        <dbReference type="SAM" id="SignalP"/>
    </source>
</evidence>
<dbReference type="InterPro" id="IPR009078">
    <property type="entry name" value="Ferritin-like_SF"/>
</dbReference>
<dbReference type="Pfam" id="PF13668">
    <property type="entry name" value="Ferritin_2"/>
    <property type="match status" value="1"/>
</dbReference>
<dbReference type="PANTHER" id="PTHR38705">
    <property type="entry name" value="PROTEIN RDS1"/>
    <property type="match status" value="1"/>
</dbReference>
<organism evidence="2 3">
    <name type="scientific">Pseudocercospora eumusae</name>
    <dbReference type="NCBI Taxonomy" id="321146"/>
    <lineage>
        <taxon>Eukaryota</taxon>
        <taxon>Fungi</taxon>
        <taxon>Dikarya</taxon>
        <taxon>Ascomycota</taxon>
        <taxon>Pezizomycotina</taxon>
        <taxon>Dothideomycetes</taxon>
        <taxon>Dothideomycetidae</taxon>
        <taxon>Mycosphaerellales</taxon>
        <taxon>Mycosphaerellaceae</taxon>
        <taxon>Pseudocercospora</taxon>
    </lineage>
</organism>
<reference evidence="2 3" key="1">
    <citation type="submission" date="2015-07" db="EMBL/GenBank/DDBJ databases">
        <title>Comparative genomics of the Sigatoka disease complex on banana suggests a link between parallel evolutionary changes in Pseudocercospora fijiensis and Pseudocercospora eumusae and increased virulence on the banana host.</title>
        <authorList>
            <person name="Chang T.-C."/>
            <person name="Salvucci A."/>
            <person name="Crous P.W."/>
            <person name="Stergiopoulos I."/>
        </authorList>
    </citation>
    <scope>NUCLEOTIDE SEQUENCE [LARGE SCALE GENOMIC DNA]</scope>
    <source>
        <strain evidence="2 3">CBS 114824</strain>
    </source>
</reference>
<dbReference type="PANTHER" id="PTHR38705:SF1">
    <property type="entry name" value="PROTEIN RDS1"/>
    <property type="match status" value="1"/>
</dbReference>
<dbReference type="Gene3D" id="1.20.1260.10">
    <property type="match status" value="1"/>
</dbReference>